<evidence type="ECO:0000256" key="1">
    <source>
        <dbReference type="SAM" id="Phobius"/>
    </source>
</evidence>
<dbReference type="EMBL" id="CP011125">
    <property type="protein sequence ID" value="AKF11151.1"/>
    <property type="molecule type" value="Genomic_DNA"/>
</dbReference>
<dbReference type="KEGG" id="samy:DB32_008300"/>
<accession>A0A0F6YNA4</accession>
<evidence type="ECO:0000313" key="3">
    <source>
        <dbReference type="Proteomes" id="UP000034883"/>
    </source>
</evidence>
<reference evidence="2 3" key="1">
    <citation type="submission" date="2015-03" db="EMBL/GenBank/DDBJ databases">
        <title>Genome assembly of Sandaracinus amylolyticus DSM 53668.</title>
        <authorList>
            <person name="Sharma G."/>
            <person name="Subramanian S."/>
        </authorList>
    </citation>
    <scope>NUCLEOTIDE SEQUENCE [LARGE SCALE GENOMIC DNA]</scope>
    <source>
        <strain evidence="2 3">DSM 53668</strain>
    </source>
</reference>
<keyword evidence="1" id="KW-1133">Transmembrane helix</keyword>
<dbReference type="STRING" id="927083.DB32_008300"/>
<feature type="transmembrane region" description="Helical" evidence="1">
    <location>
        <begin position="130"/>
        <end position="151"/>
    </location>
</feature>
<keyword evidence="1" id="KW-0812">Transmembrane</keyword>
<evidence type="ECO:0000313" key="2">
    <source>
        <dbReference type="EMBL" id="AKF11151.1"/>
    </source>
</evidence>
<organism evidence="2 3">
    <name type="scientific">Sandaracinus amylolyticus</name>
    <dbReference type="NCBI Taxonomy" id="927083"/>
    <lineage>
        <taxon>Bacteria</taxon>
        <taxon>Pseudomonadati</taxon>
        <taxon>Myxococcota</taxon>
        <taxon>Polyangia</taxon>
        <taxon>Polyangiales</taxon>
        <taxon>Sandaracinaceae</taxon>
        <taxon>Sandaracinus</taxon>
    </lineage>
</organism>
<gene>
    <name evidence="2" type="ORF">DB32_008300</name>
</gene>
<dbReference type="Proteomes" id="UP000034883">
    <property type="component" value="Chromosome"/>
</dbReference>
<name>A0A0F6YNA4_9BACT</name>
<keyword evidence="3" id="KW-1185">Reference proteome</keyword>
<keyword evidence="1" id="KW-0472">Membrane</keyword>
<protein>
    <submittedName>
        <fullName evidence="2">Uncharacterized protein</fullName>
    </submittedName>
</protein>
<sequence length="231" mass="25194">MTADNHDEPATLDARVLQLERAIAARRQRIASLVGTLDARQRSLAERIRPEVVVALPPLDVERARVEVMRALHEELGLLGAVTIEGGTMQWRPLHRVLGARIGLEVDLETGAQGATLRMRDTPFAGVSPTAYVAATMFATIPVTAVAVMLVRDARALPTSAVLALTMLTIAASLVPLLSWSKRRTRAALQRFAERVAAQLPRKTALRVRVSEDADLENDHVIEKEVARGLP</sequence>
<dbReference type="RefSeq" id="WP_053238046.1">
    <property type="nucleotide sequence ID" value="NZ_CP011125.1"/>
</dbReference>
<proteinExistence type="predicted"/>
<feature type="transmembrane region" description="Helical" evidence="1">
    <location>
        <begin position="157"/>
        <end position="180"/>
    </location>
</feature>
<dbReference type="AlphaFoldDB" id="A0A0F6YNA4"/>